<dbReference type="InterPro" id="IPR012340">
    <property type="entry name" value="NA-bd_OB-fold"/>
</dbReference>
<name>A0ABD5P1A3_9EURY</name>
<dbReference type="GeneID" id="71855890"/>
<dbReference type="EMBL" id="JBHSDJ010000114">
    <property type="protein sequence ID" value="MFC4248093.1"/>
    <property type="molecule type" value="Genomic_DNA"/>
</dbReference>
<dbReference type="InterPro" id="IPR002878">
    <property type="entry name" value="ChsH2_C"/>
</dbReference>
<dbReference type="Pfam" id="PF01796">
    <property type="entry name" value="OB_ChsH2_C"/>
    <property type="match status" value="1"/>
</dbReference>
<sequence>MSEQRDHVRDDGFDDWLDAIENGEPYYLTCSEEHGFLPPRHVCPACGSADVEPAPLPATGTLETFTVTSVSTPTFEDDAPYVVAIADFGPVRFTGLVVERDADDVEIGMTVEPDVVSSETTGERVLAFRWCSTSWCC</sequence>
<dbReference type="PANTHER" id="PTHR34075:SF5">
    <property type="entry name" value="BLR3430 PROTEIN"/>
    <property type="match status" value="1"/>
</dbReference>
<dbReference type="SUPFAM" id="SSF50249">
    <property type="entry name" value="Nucleic acid-binding proteins"/>
    <property type="match status" value="1"/>
</dbReference>
<feature type="domain" description="ChsH2 C-terminal OB-fold" evidence="1">
    <location>
        <begin position="55"/>
        <end position="114"/>
    </location>
</feature>
<organism evidence="2 3">
    <name type="scientific">Natribaculum luteum</name>
    <dbReference type="NCBI Taxonomy" id="1586232"/>
    <lineage>
        <taxon>Archaea</taxon>
        <taxon>Methanobacteriati</taxon>
        <taxon>Methanobacteriota</taxon>
        <taxon>Stenosarchaea group</taxon>
        <taxon>Halobacteria</taxon>
        <taxon>Halobacteriales</taxon>
        <taxon>Natrialbaceae</taxon>
        <taxon>Natribaculum</taxon>
    </lineage>
</organism>
<comment type="caution">
    <text evidence="2">The sequence shown here is derived from an EMBL/GenBank/DDBJ whole genome shotgun (WGS) entry which is preliminary data.</text>
</comment>
<dbReference type="InterPro" id="IPR052513">
    <property type="entry name" value="Thioester_dehydratase-like"/>
</dbReference>
<dbReference type="Proteomes" id="UP001595821">
    <property type="component" value="Unassembled WGS sequence"/>
</dbReference>
<dbReference type="RefSeq" id="WP_246975964.1">
    <property type="nucleotide sequence ID" value="NZ_CP095398.1"/>
</dbReference>
<evidence type="ECO:0000313" key="3">
    <source>
        <dbReference type="Proteomes" id="UP001595821"/>
    </source>
</evidence>
<protein>
    <submittedName>
        <fullName evidence="2">Zn-ribbon domain-containing OB-fold protein</fullName>
    </submittedName>
</protein>
<proteinExistence type="predicted"/>
<dbReference type="PANTHER" id="PTHR34075">
    <property type="entry name" value="BLR3430 PROTEIN"/>
    <property type="match status" value="1"/>
</dbReference>
<evidence type="ECO:0000259" key="1">
    <source>
        <dbReference type="Pfam" id="PF01796"/>
    </source>
</evidence>
<evidence type="ECO:0000313" key="2">
    <source>
        <dbReference type="EMBL" id="MFC4248093.1"/>
    </source>
</evidence>
<reference evidence="2 3" key="1">
    <citation type="journal article" date="2014" name="Int. J. Syst. Evol. Microbiol.">
        <title>Complete genome sequence of Corynebacterium casei LMG S-19264T (=DSM 44701T), isolated from a smear-ripened cheese.</title>
        <authorList>
            <consortium name="US DOE Joint Genome Institute (JGI-PGF)"/>
            <person name="Walter F."/>
            <person name="Albersmeier A."/>
            <person name="Kalinowski J."/>
            <person name="Ruckert C."/>
        </authorList>
    </citation>
    <scope>NUCLEOTIDE SEQUENCE [LARGE SCALE GENOMIC DNA]</scope>
    <source>
        <strain evidence="2 3">IBRC-M 10912</strain>
    </source>
</reference>
<dbReference type="AlphaFoldDB" id="A0ABD5P1A3"/>
<accession>A0ABD5P1A3</accession>
<gene>
    <name evidence="2" type="ORF">ACFOZ7_14310</name>
</gene>